<dbReference type="InterPro" id="IPR028207">
    <property type="entry name" value="DNA_pol_B_palm_palm"/>
</dbReference>
<evidence type="ECO:0000256" key="20">
    <source>
        <dbReference type="ARBA" id="ARBA00045548"/>
    </source>
</evidence>
<keyword evidence="6" id="KW-0488">Methylation</keyword>
<feature type="domain" description="Helix-hairpin-helix DNA-binding motif class 1" evidence="22">
    <location>
        <begin position="55"/>
        <end position="74"/>
    </location>
</feature>
<evidence type="ECO:0000256" key="11">
    <source>
        <dbReference type="ARBA" id="ARBA00022763"/>
    </source>
</evidence>
<dbReference type="Gene3D" id="1.10.150.110">
    <property type="entry name" value="DNA polymerase beta, N-terminal domain-like"/>
    <property type="match status" value="1"/>
</dbReference>
<evidence type="ECO:0000256" key="14">
    <source>
        <dbReference type="ARBA" id="ARBA00023053"/>
    </source>
</evidence>
<dbReference type="Pfam" id="PF02811">
    <property type="entry name" value="PHP"/>
    <property type="match status" value="1"/>
</dbReference>
<keyword evidence="9" id="KW-0548">Nucleotidyltransferase</keyword>
<dbReference type="Gene3D" id="3.20.20.140">
    <property type="entry name" value="Metal-dependent hydrolases"/>
    <property type="match status" value="1"/>
</dbReference>
<keyword evidence="15" id="KW-0234">DNA repair</keyword>
<comment type="subcellular location">
    <subcellularLocation>
        <location evidence="2">Cytoplasm</location>
    </subcellularLocation>
</comment>
<dbReference type="EC" id="4.2.99.18" evidence="4"/>
<dbReference type="CDD" id="cd00141">
    <property type="entry name" value="NT_POLXc"/>
    <property type="match status" value="1"/>
</dbReference>
<dbReference type="Gene3D" id="3.30.460.10">
    <property type="entry name" value="Beta Polymerase, domain 2"/>
    <property type="match status" value="1"/>
</dbReference>
<dbReference type="Gene3D" id="3.30.210.10">
    <property type="entry name" value="DNA polymerase, thumb domain"/>
    <property type="match status" value="1"/>
</dbReference>
<dbReference type="GO" id="GO:0005829">
    <property type="term" value="C:cytosol"/>
    <property type="evidence" value="ECO:0007669"/>
    <property type="project" value="TreeGrafter"/>
</dbReference>
<evidence type="ECO:0000256" key="9">
    <source>
        <dbReference type="ARBA" id="ARBA00022695"/>
    </source>
</evidence>
<dbReference type="SUPFAM" id="SSF89550">
    <property type="entry name" value="PHP domain-like"/>
    <property type="match status" value="1"/>
</dbReference>
<evidence type="ECO:0000313" key="25">
    <source>
        <dbReference type="EMBL" id="KUG18358.1"/>
    </source>
</evidence>
<organism evidence="25">
    <name type="scientific">hydrocarbon metagenome</name>
    <dbReference type="NCBI Taxonomy" id="938273"/>
    <lineage>
        <taxon>unclassified sequences</taxon>
        <taxon>metagenomes</taxon>
        <taxon>ecological metagenomes</taxon>
    </lineage>
</organism>
<evidence type="ECO:0000256" key="21">
    <source>
        <dbReference type="ARBA" id="ARBA00049244"/>
    </source>
</evidence>
<dbReference type="InterPro" id="IPR027421">
    <property type="entry name" value="DNA_pol_lamdba_lyase_dom_sf"/>
</dbReference>
<keyword evidence="11" id="KW-0227">DNA damage</keyword>
<dbReference type="GO" id="GO:0042578">
    <property type="term" value="F:phosphoric ester hydrolase activity"/>
    <property type="evidence" value="ECO:0007669"/>
    <property type="project" value="TreeGrafter"/>
</dbReference>
<dbReference type="InterPro" id="IPR004013">
    <property type="entry name" value="PHP_dom"/>
</dbReference>
<dbReference type="Pfam" id="PF14716">
    <property type="entry name" value="HHH_8"/>
    <property type="match status" value="1"/>
</dbReference>
<comment type="caution">
    <text evidence="25">The sequence shown here is derived from an EMBL/GenBank/DDBJ whole genome shotgun (WGS) entry which is preliminary data.</text>
</comment>
<evidence type="ECO:0000256" key="12">
    <source>
        <dbReference type="ARBA" id="ARBA00022843"/>
    </source>
</evidence>
<comment type="catalytic activity">
    <reaction evidence="18">
        <text>2'-deoxyribonucleotide-(2'-deoxyribose 5'-phosphate)-2'-deoxyribonucleotide-DNA = a 3'-end 2'-deoxyribonucleotide-(2,3-dehydro-2,3-deoxyribose 5'-phosphate)-DNA + a 5'-end 5'-phospho-2'-deoxyribonucleoside-DNA + H(+)</text>
        <dbReference type="Rhea" id="RHEA:66592"/>
        <dbReference type="Rhea" id="RHEA-COMP:13180"/>
        <dbReference type="Rhea" id="RHEA-COMP:16897"/>
        <dbReference type="Rhea" id="RHEA-COMP:17067"/>
        <dbReference type="ChEBI" id="CHEBI:15378"/>
        <dbReference type="ChEBI" id="CHEBI:136412"/>
        <dbReference type="ChEBI" id="CHEBI:157695"/>
        <dbReference type="ChEBI" id="CHEBI:167181"/>
        <dbReference type="EC" id="4.2.99.18"/>
    </reaction>
</comment>
<dbReference type="InterPro" id="IPR047967">
    <property type="entry name" value="PolX_PHP"/>
</dbReference>
<evidence type="ECO:0000256" key="8">
    <source>
        <dbReference type="ARBA" id="ARBA00022679"/>
    </source>
</evidence>
<evidence type="ECO:0000256" key="4">
    <source>
        <dbReference type="ARBA" id="ARBA00012720"/>
    </source>
</evidence>
<evidence type="ECO:0000256" key="16">
    <source>
        <dbReference type="ARBA" id="ARBA00035717"/>
    </source>
</evidence>
<evidence type="ECO:0000256" key="10">
    <source>
        <dbReference type="ARBA" id="ARBA00022705"/>
    </source>
</evidence>
<gene>
    <name evidence="25" type="ORF">ASZ90_011908</name>
</gene>
<dbReference type="InterPro" id="IPR043519">
    <property type="entry name" value="NT_sf"/>
</dbReference>
<evidence type="ECO:0000256" key="19">
    <source>
        <dbReference type="ARBA" id="ARBA00044678"/>
    </source>
</evidence>
<comment type="cofactor">
    <cofactor evidence="1">
        <name>Mg(2+)</name>
        <dbReference type="ChEBI" id="CHEBI:18420"/>
    </cofactor>
</comment>
<keyword evidence="12" id="KW-0832">Ubl conjugation</keyword>
<keyword evidence="8" id="KW-0808">Transferase</keyword>
<dbReference type="InterPro" id="IPR003583">
    <property type="entry name" value="Hlx-hairpin-Hlx_DNA-bd_motif"/>
</dbReference>
<evidence type="ECO:0000259" key="24">
    <source>
        <dbReference type="SMART" id="SM00483"/>
    </source>
</evidence>
<dbReference type="Gene3D" id="1.10.150.20">
    <property type="entry name" value="5' to 3' exonuclease, C-terminal subdomain"/>
    <property type="match status" value="1"/>
</dbReference>
<dbReference type="GO" id="GO:0003677">
    <property type="term" value="F:DNA binding"/>
    <property type="evidence" value="ECO:0007669"/>
    <property type="project" value="InterPro"/>
</dbReference>
<protein>
    <recommendedName>
        <fullName evidence="5">DNA polymerase beta</fullName>
        <ecNumber evidence="3">2.7.7.7</ecNumber>
        <ecNumber evidence="4">4.2.99.18</ecNumber>
    </recommendedName>
    <alternativeName>
        <fullName evidence="16">5'-deoxyribose-phosphate lyase</fullName>
    </alternativeName>
    <alternativeName>
        <fullName evidence="17">AP lyase</fullName>
    </alternativeName>
</protein>
<evidence type="ECO:0000256" key="17">
    <source>
        <dbReference type="ARBA" id="ARBA00035726"/>
    </source>
</evidence>
<keyword evidence="14" id="KW-0915">Sodium</keyword>
<dbReference type="InterPro" id="IPR016195">
    <property type="entry name" value="Pol/histidinol_Pase-like"/>
</dbReference>
<reference evidence="25" key="1">
    <citation type="journal article" date="2015" name="Proc. Natl. Acad. Sci. U.S.A.">
        <title>Networks of energetic and metabolic interactions define dynamics in microbial communities.</title>
        <authorList>
            <person name="Embree M."/>
            <person name="Liu J.K."/>
            <person name="Al-Bassam M.M."/>
            <person name="Zengler K."/>
        </authorList>
    </citation>
    <scope>NUCLEOTIDE SEQUENCE</scope>
</reference>
<dbReference type="InterPro" id="IPR050243">
    <property type="entry name" value="PHP_phosphatase"/>
</dbReference>
<evidence type="ECO:0000256" key="2">
    <source>
        <dbReference type="ARBA" id="ARBA00004496"/>
    </source>
</evidence>
<comment type="function">
    <text evidence="20">Repair polymerase that plays a key role in base-excision repair. During this process, the damaged base is excised by specific DNA glycosylases, the DNA backbone is nicked at the abasic site by an apurinic/apyrimidic (AP) endonuclease, and POLB removes 5'-deoxyribose-phosphate from the preincised AP site acting as a 5'-deoxyribose-phosphate lyase (5'-dRP lyase); through its DNA polymerase activity, it adds one nucleotide to the 3' end of the arising single-nucleotide gap. Conducts 'gap-filling' DNA synthesis in a stepwise distributive fashion rather than in a processive fashion as for other DNA polymerases. It is also able to cleave sugar-phosphate bonds 3' to an intact AP site, acting as an AP lyase.</text>
</comment>
<dbReference type="EC" id="2.7.7.7" evidence="3"/>
<dbReference type="SMART" id="SM00481">
    <property type="entry name" value="POLIIIAc"/>
    <property type="match status" value="1"/>
</dbReference>
<evidence type="ECO:0000256" key="5">
    <source>
        <dbReference type="ARBA" id="ARBA00020020"/>
    </source>
</evidence>
<evidence type="ECO:0000256" key="18">
    <source>
        <dbReference type="ARBA" id="ARBA00044632"/>
    </source>
</evidence>
<comment type="catalytic activity">
    <reaction evidence="21">
        <text>DNA(n) + a 2'-deoxyribonucleoside 5'-triphosphate = DNA(n+1) + diphosphate</text>
        <dbReference type="Rhea" id="RHEA:22508"/>
        <dbReference type="Rhea" id="RHEA-COMP:17339"/>
        <dbReference type="Rhea" id="RHEA-COMP:17340"/>
        <dbReference type="ChEBI" id="CHEBI:33019"/>
        <dbReference type="ChEBI" id="CHEBI:61560"/>
        <dbReference type="ChEBI" id="CHEBI:173112"/>
        <dbReference type="EC" id="2.7.7.7"/>
    </reaction>
</comment>
<feature type="domain" description="DNA-directed DNA polymerase X" evidence="24">
    <location>
        <begin position="5"/>
        <end position="319"/>
    </location>
</feature>
<keyword evidence="10" id="KW-0235">DNA replication</keyword>
<evidence type="ECO:0000256" key="6">
    <source>
        <dbReference type="ARBA" id="ARBA00022481"/>
    </source>
</evidence>
<accession>A0A0W8FBS6</accession>
<dbReference type="NCBIfam" id="NF006375">
    <property type="entry name" value="PRK08609.1"/>
    <property type="match status" value="1"/>
</dbReference>
<dbReference type="SUPFAM" id="SSF47802">
    <property type="entry name" value="DNA polymerase beta, N-terminal domain-like"/>
    <property type="match status" value="1"/>
</dbReference>
<dbReference type="SMART" id="SM00278">
    <property type="entry name" value="HhH1"/>
    <property type="match status" value="3"/>
</dbReference>
<dbReference type="GO" id="GO:0008270">
    <property type="term" value="F:zinc ion binding"/>
    <property type="evidence" value="ECO:0007669"/>
    <property type="project" value="TreeGrafter"/>
</dbReference>
<dbReference type="InterPro" id="IPR037160">
    <property type="entry name" value="DNA_Pol_thumb_sf"/>
</dbReference>
<dbReference type="GO" id="GO:0140078">
    <property type="term" value="F:class I DNA-(apurinic or apyrimidinic site) endonuclease activity"/>
    <property type="evidence" value="ECO:0007669"/>
    <property type="project" value="UniProtKB-EC"/>
</dbReference>
<feature type="domain" description="Helix-hairpin-helix DNA-binding motif class 1" evidence="22">
    <location>
        <begin position="95"/>
        <end position="114"/>
    </location>
</feature>
<comment type="catalytic activity">
    <reaction evidence="19">
        <text>a 5'-end 2'-deoxyribose-2'-deoxyribonucleotide-DNA = (2E,4S)-4-hydroxypenten-2-al-5-phosphate + a 5'-end 5'-phospho-2'-deoxyribonucleoside-DNA + H(+)</text>
        <dbReference type="Rhea" id="RHEA:76255"/>
        <dbReference type="Rhea" id="RHEA-COMP:13180"/>
        <dbReference type="Rhea" id="RHEA-COMP:18657"/>
        <dbReference type="ChEBI" id="CHEBI:15378"/>
        <dbReference type="ChEBI" id="CHEBI:136412"/>
        <dbReference type="ChEBI" id="CHEBI:195194"/>
        <dbReference type="ChEBI" id="CHEBI:195195"/>
    </reaction>
</comment>
<evidence type="ECO:0000256" key="3">
    <source>
        <dbReference type="ARBA" id="ARBA00012417"/>
    </source>
</evidence>
<dbReference type="PANTHER" id="PTHR36928:SF1">
    <property type="entry name" value="PHOSPHATASE YCDX-RELATED"/>
    <property type="match status" value="1"/>
</dbReference>
<dbReference type="AlphaFoldDB" id="A0A0W8FBS6"/>
<dbReference type="InterPro" id="IPR029398">
    <property type="entry name" value="PolB_thumb"/>
</dbReference>
<dbReference type="PRINTS" id="PR00870">
    <property type="entry name" value="DNAPOLXBETA"/>
</dbReference>
<dbReference type="SUPFAM" id="SSF81301">
    <property type="entry name" value="Nucleotidyltransferase"/>
    <property type="match status" value="1"/>
</dbReference>
<name>A0A0W8FBS6_9ZZZZ</name>
<sequence>MIDSVKNREIAGILYQMAELLELHAENRFKIIAYSRAARAIESLTEDIEQVCRDGRLEGIPGVGKAIAEKIKEYLRTGRIQSHQDLLADTPQGLAELLQISGLGPKTVFMLHEKLDITNLDELEKAAREHRIRRLPRMGVVREKNILKSIERYRKRSNRILYSTAESIVDEILTYLGGIEGLEHATAAGSYRRRKETVGDIDILATAARPEEIVAAFVKMPLVEEVLAKGPTKASVIMNDTIQVDLRIVEHRSYGTVLQYFTGSKEHNVSMRQLALDRGYSLSEYSLTRLANGQDLFFDQEEEVYQALGLQYIPPELREDRGEIEAALGGRLPRLVEAKDIRGDLHVHSIWSDGRASIIELAQAARSMGYEYIALSDHSPSVGIAGGIGREKMEEKIEAVAEANDSLEGITVLMGAEVDIKADGSLDYPDDLLERMDVVVASVHMAQQQKERTITGRLISAIENQNVDIIGHPTGRIINQREPSDMDFHAVLEAAAKTGTALEINAHPSRLDLNDVNARAAKEMGVQMSINSDAHDAGQLLNMKYGINVARRAWLEKKDLINAMDLKDLIQFLKKKH</sequence>
<dbReference type="InterPro" id="IPR002054">
    <property type="entry name" value="DNA-dir_DNA_pol_X"/>
</dbReference>
<evidence type="ECO:0000256" key="7">
    <source>
        <dbReference type="ARBA" id="ARBA00022634"/>
    </source>
</evidence>
<dbReference type="InterPro" id="IPR022311">
    <property type="entry name" value="PolX-like"/>
</dbReference>
<evidence type="ECO:0000259" key="23">
    <source>
        <dbReference type="SMART" id="SM00481"/>
    </source>
</evidence>
<dbReference type="PIRSF" id="PIRSF005047">
    <property type="entry name" value="UCP005047_YshC"/>
    <property type="match status" value="1"/>
</dbReference>
<proteinExistence type="predicted"/>
<dbReference type="GO" id="GO:0006281">
    <property type="term" value="P:DNA repair"/>
    <property type="evidence" value="ECO:0007669"/>
    <property type="project" value="UniProtKB-KW"/>
</dbReference>
<evidence type="ECO:0000256" key="13">
    <source>
        <dbReference type="ARBA" id="ARBA00022932"/>
    </source>
</evidence>
<dbReference type="FunFam" id="3.20.20.140:FF:000047">
    <property type="entry name" value="PHP domain-containing protein"/>
    <property type="match status" value="1"/>
</dbReference>
<evidence type="ECO:0000259" key="22">
    <source>
        <dbReference type="SMART" id="SM00278"/>
    </source>
</evidence>
<keyword evidence="13" id="KW-0239">DNA-directed DNA polymerase</keyword>
<feature type="domain" description="Helix-hairpin-helix DNA-binding motif class 1" evidence="22">
    <location>
        <begin position="130"/>
        <end position="149"/>
    </location>
</feature>
<dbReference type="Pfam" id="PF14520">
    <property type="entry name" value="HHH_5"/>
    <property type="match status" value="1"/>
</dbReference>
<dbReference type="CDD" id="cd07436">
    <property type="entry name" value="PHP_PolX"/>
    <property type="match status" value="1"/>
</dbReference>
<keyword evidence="7" id="KW-0237">DNA synthesis</keyword>
<dbReference type="InterPro" id="IPR010996">
    <property type="entry name" value="HHH_MUS81"/>
</dbReference>
<feature type="domain" description="Polymerase/histidinol phosphatase N-terminal" evidence="23">
    <location>
        <begin position="343"/>
        <end position="422"/>
    </location>
</feature>
<dbReference type="Pfam" id="PF14792">
    <property type="entry name" value="DNA_pol_B_palm"/>
    <property type="match status" value="1"/>
</dbReference>
<dbReference type="Pfam" id="PF14791">
    <property type="entry name" value="DNA_pol_B_thumb"/>
    <property type="match status" value="1"/>
</dbReference>
<dbReference type="InterPro" id="IPR003141">
    <property type="entry name" value="Pol/His_phosphatase_N"/>
</dbReference>
<dbReference type="GO" id="GO:0003887">
    <property type="term" value="F:DNA-directed DNA polymerase activity"/>
    <property type="evidence" value="ECO:0007669"/>
    <property type="project" value="UniProtKB-KW"/>
</dbReference>
<dbReference type="EMBL" id="LNQE01001386">
    <property type="protein sequence ID" value="KUG18358.1"/>
    <property type="molecule type" value="Genomic_DNA"/>
</dbReference>
<evidence type="ECO:0000256" key="15">
    <source>
        <dbReference type="ARBA" id="ARBA00023204"/>
    </source>
</evidence>
<dbReference type="SMART" id="SM00483">
    <property type="entry name" value="POLXc"/>
    <property type="match status" value="1"/>
</dbReference>
<evidence type="ECO:0000256" key="1">
    <source>
        <dbReference type="ARBA" id="ARBA00001946"/>
    </source>
</evidence>
<dbReference type="InterPro" id="IPR002008">
    <property type="entry name" value="DNA_pol_X_beta-like"/>
</dbReference>
<dbReference type="PANTHER" id="PTHR36928">
    <property type="entry name" value="PHOSPHATASE YCDX-RELATED"/>
    <property type="match status" value="1"/>
</dbReference>